<name>A0ABM9HYF0_9GAMM</name>
<dbReference type="Proteomes" id="UP001162030">
    <property type="component" value="Chromosome"/>
</dbReference>
<reference evidence="2 3" key="1">
    <citation type="submission" date="2023-03" db="EMBL/GenBank/DDBJ databases">
        <authorList>
            <person name="Pearce D."/>
        </authorList>
    </citation>
    <scope>NUCLEOTIDE SEQUENCE [LARGE SCALE GENOMIC DNA]</scope>
    <source>
        <strain evidence="2">Msz</strain>
    </source>
</reference>
<evidence type="ECO:0000313" key="2">
    <source>
        <dbReference type="EMBL" id="CAI8768814.1"/>
    </source>
</evidence>
<sequence>MPATTLRHPRRSCPTRLAPPRDLRKNALQGNPERQQAYYAEHAAEIQAKRRPRLNALSIEQREHWLERMRYYG</sequence>
<organism evidence="2 3">
    <name type="scientific">Methylocaldum szegediense</name>
    <dbReference type="NCBI Taxonomy" id="73780"/>
    <lineage>
        <taxon>Bacteria</taxon>
        <taxon>Pseudomonadati</taxon>
        <taxon>Pseudomonadota</taxon>
        <taxon>Gammaproteobacteria</taxon>
        <taxon>Methylococcales</taxon>
        <taxon>Methylococcaceae</taxon>
        <taxon>Methylocaldum</taxon>
    </lineage>
</organism>
<protein>
    <submittedName>
        <fullName evidence="2">Uncharacterized protein</fullName>
    </submittedName>
</protein>
<accession>A0ABM9HYF0</accession>
<keyword evidence="3" id="KW-1185">Reference proteome</keyword>
<evidence type="ECO:0000313" key="3">
    <source>
        <dbReference type="Proteomes" id="UP001162030"/>
    </source>
</evidence>
<proteinExistence type="predicted"/>
<dbReference type="EMBL" id="OX458333">
    <property type="protein sequence ID" value="CAI8768814.1"/>
    <property type="molecule type" value="Genomic_DNA"/>
</dbReference>
<evidence type="ECO:0000256" key="1">
    <source>
        <dbReference type="SAM" id="MobiDB-lite"/>
    </source>
</evidence>
<feature type="region of interest" description="Disordered" evidence="1">
    <location>
        <begin position="1"/>
        <end position="26"/>
    </location>
</feature>
<gene>
    <name evidence="2" type="ORF">MSZNOR_0989</name>
</gene>